<keyword evidence="8" id="KW-1185">Reference proteome</keyword>
<dbReference type="PANTHER" id="PTHR23502:SF74">
    <property type="entry name" value="MAJOR FACILITATOR SUPERFAMILY (MFS) PROFILE DOMAIN-CONTAINING PROTEIN"/>
    <property type="match status" value="1"/>
</dbReference>
<evidence type="ECO:0000256" key="6">
    <source>
        <dbReference type="SAM" id="Phobius"/>
    </source>
</evidence>
<dbReference type="EMBL" id="JAHCVI010000002">
    <property type="protein sequence ID" value="KAG7289405.1"/>
    <property type="molecule type" value="Genomic_DNA"/>
</dbReference>
<evidence type="ECO:0000256" key="2">
    <source>
        <dbReference type="ARBA" id="ARBA00022692"/>
    </source>
</evidence>
<feature type="transmembrane region" description="Helical" evidence="6">
    <location>
        <begin position="266"/>
        <end position="288"/>
    </location>
</feature>
<keyword evidence="2 6" id="KW-0812">Transmembrane</keyword>
<feature type="compositionally biased region" description="Basic and acidic residues" evidence="5">
    <location>
        <begin position="1"/>
        <end position="14"/>
    </location>
</feature>
<keyword evidence="4 6" id="KW-0472">Membrane</keyword>
<reference evidence="7" key="1">
    <citation type="submission" date="2023-02" db="EMBL/GenBank/DDBJ databases">
        <authorList>
            <person name="Palmer J.M."/>
        </authorList>
    </citation>
    <scope>NUCLEOTIDE SEQUENCE</scope>
    <source>
        <strain evidence="7">FW57</strain>
    </source>
</reference>
<evidence type="ECO:0000313" key="8">
    <source>
        <dbReference type="Proteomes" id="UP001197093"/>
    </source>
</evidence>
<dbReference type="InterPro" id="IPR011701">
    <property type="entry name" value="MFS"/>
</dbReference>
<dbReference type="GO" id="GO:0005886">
    <property type="term" value="C:plasma membrane"/>
    <property type="evidence" value="ECO:0007669"/>
    <property type="project" value="TreeGrafter"/>
</dbReference>
<comment type="subcellular location">
    <subcellularLocation>
        <location evidence="1">Membrane</location>
        <topology evidence="1">Multi-pass membrane protein</topology>
    </subcellularLocation>
</comment>
<organism evidence="7 8">
    <name type="scientific">Staphylotrichum longicolle</name>
    <dbReference type="NCBI Taxonomy" id="669026"/>
    <lineage>
        <taxon>Eukaryota</taxon>
        <taxon>Fungi</taxon>
        <taxon>Dikarya</taxon>
        <taxon>Ascomycota</taxon>
        <taxon>Pezizomycotina</taxon>
        <taxon>Sordariomycetes</taxon>
        <taxon>Sordariomycetidae</taxon>
        <taxon>Sordariales</taxon>
        <taxon>Chaetomiaceae</taxon>
        <taxon>Staphylotrichum</taxon>
    </lineage>
</organism>
<feature type="transmembrane region" description="Helical" evidence="6">
    <location>
        <begin position="172"/>
        <end position="193"/>
    </location>
</feature>
<dbReference type="InterPro" id="IPR036259">
    <property type="entry name" value="MFS_trans_sf"/>
</dbReference>
<feature type="transmembrane region" description="Helical" evidence="6">
    <location>
        <begin position="205"/>
        <end position="230"/>
    </location>
</feature>
<protein>
    <recommendedName>
        <fullName evidence="9">Major facilitator superfamily (MFS) profile domain-containing protein</fullName>
    </recommendedName>
</protein>
<feature type="transmembrane region" description="Helical" evidence="6">
    <location>
        <begin position="325"/>
        <end position="347"/>
    </location>
</feature>
<dbReference type="Gene3D" id="1.20.1250.20">
    <property type="entry name" value="MFS general substrate transporter like domains"/>
    <property type="match status" value="1"/>
</dbReference>
<evidence type="ECO:0000256" key="5">
    <source>
        <dbReference type="SAM" id="MobiDB-lite"/>
    </source>
</evidence>
<dbReference type="Proteomes" id="UP001197093">
    <property type="component" value="Unassembled WGS sequence"/>
</dbReference>
<dbReference type="SUPFAM" id="SSF103473">
    <property type="entry name" value="MFS general substrate transporter"/>
    <property type="match status" value="2"/>
</dbReference>
<dbReference type="Pfam" id="PF07690">
    <property type="entry name" value="MFS_1"/>
    <property type="match status" value="1"/>
</dbReference>
<dbReference type="GO" id="GO:0022857">
    <property type="term" value="F:transmembrane transporter activity"/>
    <property type="evidence" value="ECO:0007669"/>
    <property type="project" value="InterPro"/>
</dbReference>
<feature type="transmembrane region" description="Helical" evidence="6">
    <location>
        <begin position="359"/>
        <end position="384"/>
    </location>
</feature>
<evidence type="ECO:0000313" key="7">
    <source>
        <dbReference type="EMBL" id="KAG7289405.1"/>
    </source>
</evidence>
<dbReference type="PANTHER" id="PTHR23502">
    <property type="entry name" value="MAJOR FACILITATOR SUPERFAMILY"/>
    <property type="match status" value="1"/>
</dbReference>
<sequence length="418" mass="43938">MPPDTFTEKDEKDSSVPLSGNSSSNSSTRSEATLPLTDNDLPSSFSAPPPEADVTVVAFESDDPQNPHNWSTRTKIAIFFTAFLSTTTTSFSSTLTSNFSPALPIIFHVPDPTGPQRALPASLYLAGAPLSESPLVGRWRVLATGAALFVLACLGQAVVGDTQWGAFLVLRFLGGVFGSPPISVFGGVIADLYEGSVVRGRVMMYWSAIASIGPLGAPILSGFTLASAILKKKAAKLNKEHANTGKRFAAPSDIQRESAWASYPEYLRLPVVCAMGPVYVVSMLWLGWTARSTVHWLAPLASLIPYGVAYNIIYTAIINYVADAYGIYSASALAAMSMTRSMAGTLLPLAIEDMVANLGIAWSCTVLAGVSAGLALVPFGFIAYGEKIRAGSKFSAALKPGEGQGGGDLARVTSLPAV</sequence>
<name>A0AAD4EXX3_9PEZI</name>
<accession>A0AAD4EXX3</accession>
<comment type="caution">
    <text evidence="7">The sequence shown here is derived from an EMBL/GenBank/DDBJ whole genome shotgun (WGS) entry which is preliminary data.</text>
</comment>
<dbReference type="AlphaFoldDB" id="A0AAD4EXX3"/>
<keyword evidence="3 6" id="KW-1133">Transmembrane helix</keyword>
<proteinExistence type="predicted"/>
<feature type="transmembrane region" description="Helical" evidence="6">
    <location>
        <begin position="76"/>
        <end position="95"/>
    </location>
</feature>
<evidence type="ECO:0000256" key="1">
    <source>
        <dbReference type="ARBA" id="ARBA00004141"/>
    </source>
</evidence>
<evidence type="ECO:0008006" key="9">
    <source>
        <dbReference type="Google" id="ProtNLM"/>
    </source>
</evidence>
<evidence type="ECO:0000256" key="4">
    <source>
        <dbReference type="ARBA" id="ARBA00023136"/>
    </source>
</evidence>
<feature type="region of interest" description="Disordered" evidence="5">
    <location>
        <begin position="1"/>
        <end position="49"/>
    </location>
</feature>
<gene>
    <name evidence="7" type="ORF">NEMBOFW57_005776</name>
</gene>
<evidence type="ECO:0000256" key="3">
    <source>
        <dbReference type="ARBA" id="ARBA00022989"/>
    </source>
</evidence>
<feature type="compositionally biased region" description="Low complexity" evidence="5">
    <location>
        <begin position="15"/>
        <end position="30"/>
    </location>
</feature>
<feature type="transmembrane region" description="Helical" evidence="6">
    <location>
        <begin position="139"/>
        <end position="160"/>
    </location>
</feature>